<keyword evidence="7" id="KW-1017">Isopeptide bond</keyword>
<dbReference type="SUPFAM" id="SSF57850">
    <property type="entry name" value="RING/U-box"/>
    <property type="match status" value="1"/>
</dbReference>
<dbReference type="FunCoup" id="F7AKU0">
    <property type="interactions" value="2983"/>
</dbReference>
<comment type="catalytic activity">
    <reaction evidence="1">
        <text>S-ubiquitinyl-[E2 ubiquitin-conjugating enzyme]-L-cysteine + [acceptor protein]-L-lysine = [E2 ubiquitin-conjugating enzyme]-L-cysteine + N(6)-ubiquitinyl-[acceptor protein]-L-lysine.</text>
        <dbReference type="EC" id="2.3.2.27"/>
    </reaction>
</comment>
<organism evidence="27 28">
    <name type="scientific">Callithrix jacchus</name>
    <name type="common">White-tufted-ear marmoset</name>
    <name type="synonym">Simia Jacchus</name>
    <dbReference type="NCBI Taxonomy" id="9483"/>
    <lineage>
        <taxon>Eukaryota</taxon>
        <taxon>Metazoa</taxon>
        <taxon>Chordata</taxon>
        <taxon>Craniata</taxon>
        <taxon>Vertebrata</taxon>
        <taxon>Euteleostomi</taxon>
        <taxon>Mammalia</taxon>
        <taxon>Eutheria</taxon>
        <taxon>Euarchontoglires</taxon>
        <taxon>Primates</taxon>
        <taxon>Haplorrhini</taxon>
        <taxon>Platyrrhini</taxon>
        <taxon>Cebidae</taxon>
        <taxon>Callitrichinae</taxon>
        <taxon>Callithrix</taxon>
        <taxon>Callithrix</taxon>
    </lineage>
</organism>
<feature type="compositionally biased region" description="Low complexity" evidence="25">
    <location>
        <begin position="151"/>
        <end position="169"/>
    </location>
</feature>
<dbReference type="OrthoDB" id="8959987at2759"/>
<keyword evidence="10" id="KW-0479">Metal-binding</keyword>
<dbReference type="Ensembl" id="ENSCJAT00000030379.5">
    <property type="protein sequence ID" value="ENSCJAP00000028749.3"/>
    <property type="gene ID" value="ENSCJAG00000015610.5"/>
</dbReference>
<dbReference type="PANTHER" id="PTHR23328">
    <property type="entry name" value="RING-TYPE DOMAIN-CONTAINING PROTEIN"/>
    <property type="match status" value="1"/>
</dbReference>
<dbReference type="GO" id="GO:0008270">
    <property type="term" value="F:zinc ion binding"/>
    <property type="evidence" value="ECO:0007669"/>
    <property type="project" value="UniProtKB-KW"/>
</dbReference>
<dbReference type="GO" id="GO:0016604">
    <property type="term" value="C:nuclear body"/>
    <property type="evidence" value="ECO:0007669"/>
    <property type="project" value="Ensembl"/>
</dbReference>
<dbReference type="HOGENOM" id="CLU_024691_1_0_1"/>
<comment type="similarity">
    <text evidence="19">Belongs to the RNF169 family.</text>
</comment>
<name>F7AKU0_CALJA</name>
<dbReference type="CDD" id="cd21951">
    <property type="entry name" value="MIU_RNF169_C"/>
    <property type="match status" value="1"/>
</dbReference>
<feature type="region of interest" description="Disordered" evidence="25">
    <location>
        <begin position="197"/>
        <end position="266"/>
    </location>
</feature>
<keyword evidence="13" id="KW-0833">Ubl conjugation pathway</keyword>
<feature type="compositionally biased region" description="Basic and acidic residues" evidence="25">
    <location>
        <begin position="131"/>
        <end position="149"/>
    </location>
</feature>
<dbReference type="SMART" id="SM00184">
    <property type="entry name" value="RING"/>
    <property type="match status" value="1"/>
</dbReference>
<evidence type="ECO:0000259" key="26">
    <source>
        <dbReference type="PROSITE" id="PS50089"/>
    </source>
</evidence>
<dbReference type="PROSITE" id="PS50089">
    <property type="entry name" value="ZF_RING_2"/>
    <property type="match status" value="1"/>
</dbReference>
<evidence type="ECO:0000256" key="7">
    <source>
        <dbReference type="ARBA" id="ARBA00022499"/>
    </source>
</evidence>
<feature type="region of interest" description="Disordered" evidence="25">
    <location>
        <begin position="535"/>
        <end position="554"/>
    </location>
</feature>
<evidence type="ECO:0000256" key="22">
    <source>
        <dbReference type="ARBA" id="ARBA00079843"/>
    </source>
</evidence>
<dbReference type="CDD" id="cd16551">
    <property type="entry name" value="RING-HC_RNF169"/>
    <property type="match status" value="1"/>
</dbReference>
<dbReference type="PANTHER" id="PTHR23328:SF2">
    <property type="entry name" value="E3 UBIQUITIN-PROTEIN LIGASE RNF169"/>
    <property type="match status" value="1"/>
</dbReference>
<evidence type="ECO:0000313" key="27">
    <source>
        <dbReference type="Ensembl" id="ENSCJAP00000028749.3"/>
    </source>
</evidence>
<dbReference type="GeneTree" id="ENSGT00940000153680"/>
<keyword evidence="12 24" id="KW-0863">Zinc-finger</keyword>
<dbReference type="Bgee" id="ENSCJAG00000015610">
    <property type="expression patterns" value="Expressed in ovary and 6 other cell types or tissues"/>
</dbReference>
<dbReference type="KEGG" id="cjc:100388243"/>
<feature type="region of interest" description="Disordered" evidence="25">
    <location>
        <begin position="98"/>
        <end position="170"/>
    </location>
</feature>
<dbReference type="GO" id="GO:0070530">
    <property type="term" value="F:K63-linked polyubiquitin modification-dependent protein binding"/>
    <property type="evidence" value="ECO:0007669"/>
    <property type="project" value="Ensembl"/>
</dbReference>
<comment type="function">
    <text evidence="18">Probable E3 ubiquitin-protein ligase that acts as a regulator of double-strand breaks (DSBs) repair following DNA damage. Functions in a non-canonical fashion to harness RNF168-mediated protein recruitment to DSB-containing chromatin, thereby contributing to regulation of DSB repair pathway utilization. Once recruited to DSB repair sites by recognizing and binding ubiquitin catalyzed by RNF168, competes with TP53BP1 and BRCA1 for association with RNF168-modified chromatin, thereby favouring homologous recombination repair (HRR) and single-strand annealing (SSA) instead of non-homologous end joining (NHEJ) mediated by TP53BP1. E3 ubiquitin-protein ligase activity is not required for regulation of DSBs repair.</text>
</comment>
<evidence type="ECO:0000256" key="9">
    <source>
        <dbReference type="ARBA" id="ARBA00022679"/>
    </source>
</evidence>
<accession>F7AKU0</accession>
<dbReference type="AlphaFoldDB" id="F7AKU0"/>
<keyword evidence="11" id="KW-0227">DNA damage</keyword>
<feature type="compositionally biased region" description="Low complexity" evidence="25">
    <location>
        <begin position="1"/>
        <end position="20"/>
    </location>
</feature>
<evidence type="ECO:0000256" key="14">
    <source>
        <dbReference type="ARBA" id="ARBA00022833"/>
    </source>
</evidence>
<evidence type="ECO:0000256" key="24">
    <source>
        <dbReference type="PROSITE-ProRule" id="PRU00175"/>
    </source>
</evidence>
<dbReference type="GO" id="GO:0000724">
    <property type="term" value="P:double-strand break repair via homologous recombination"/>
    <property type="evidence" value="ECO:0007669"/>
    <property type="project" value="Ensembl"/>
</dbReference>
<evidence type="ECO:0000313" key="28">
    <source>
        <dbReference type="Proteomes" id="UP000008225"/>
    </source>
</evidence>
<keyword evidence="9" id="KW-0808">Transferase</keyword>
<evidence type="ECO:0000256" key="2">
    <source>
        <dbReference type="ARBA" id="ARBA00004286"/>
    </source>
</evidence>
<evidence type="ECO:0000256" key="25">
    <source>
        <dbReference type="SAM" id="MobiDB-lite"/>
    </source>
</evidence>
<keyword evidence="14" id="KW-0862">Zinc</keyword>
<proteinExistence type="inferred from homology"/>
<evidence type="ECO:0000256" key="16">
    <source>
        <dbReference type="ARBA" id="ARBA00023204"/>
    </source>
</evidence>
<evidence type="ECO:0000256" key="8">
    <source>
        <dbReference type="ARBA" id="ARBA00022553"/>
    </source>
</evidence>
<evidence type="ECO:0000256" key="13">
    <source>
        <dbReference type="ARBA" id="ARBA00022786"/>
    </source>
</evidence>
<dbReference type="InterPro" id="IPR001841">
    <property type="entry name" value="Znf_RING"/>
</dbReference>
<dbReference type="EC" id="2.3.2.27" evidence="5"/>
<keyword evidence="17" id="KW-0539">Nucleus</keyword>
<keyword evidence="8" id="KW-0597">Phosphoprotein</keyword>
<feature type="region of interest" description="Disordered" evidence="25">
    <location>
        <begin position="1"/>
        <end position="69"/>
    </location>
</feature>
<dbReference type="eggNOG" id="ENOG502RJVX">
    <property type="taxonomic scope" value="Eukaryota"/>
</dbReference>
<gene>
    <name evidence="27" type="primary">RNF169</name>
</gene>
<reference evidence="27" key="1">
    <citation type="submission" date="2009-03" db="EMBL/GenBank/DDBJ databases">
        <authorList>
            <person name="Warren W."/>
            <person name="Ye L."/>
            <person name="Minx P."/>
            <person name="Worley K."/>
            <person name="Gibbs R."/>
            <person name="Wilson R.K."/>
        </authorList>
    </citation>
    <scope>NUCLEOTIDE SEQUENCE [LARGE SCALE GENOMIC DNA]</scope>
</reference>
<reference evidence="27" key="3">
    <citation type="submission" date="2025-09" db="UniProtKB">
        <authorList>
            <consortium name="Ensembl"/>
        </authorList>
    </citation>
    <scope>IDENTIFICATION</scope>
</reference>
<dbReference type="InterPro" id="IPR017907">
    <property type="entry name" value="Znf_RING_CS"/>
</dbReference>
<dbReference type="Gene3D" id="3.30.40.10">
    <property type="entry name" value="Zinc/RING finger domain, C3HC4 (zinc finger)"/>
    <property type="match status" value="1"/>
</dbReference>
<evidence type="ECO:0000256" key="20">
    <source>
        <dbReference type="ARBA" id="ARBA00062883"/>
    </source>
</evidence>
<feature type="domain" description="RING-type" evidence="26">
    <location>
        <begin position="70"/>
        <end position="109"/>
    </location>
</feature>
<sequence length="710" mass="77777">MAAAGPSTRASSAAATAALSRRGRRGRCDEMAAAKTGAPDPTSGPSLLVLSPPLLQPPPPPLPRREESGCAGCLEPPGEAAALPCGHSLCRGCAQRAADAAGPGCPRCRARGPGWARRRARDDGQADAEVLGERARRGQAERCRPRRDGCAAAAGPRPEQEPRAAPAEPDFIFRAPIKLSKTGELREEYESLRKFREEKLQEEKPSEDQIHKLLPEDTETRRRKMDEQKKRDEPLVLKTNLERCPARLSDSENEEPSRGQMTQTHRSAFVSKNNSYSLAFLAGKLNSKVERSQSCSDTAQERAKSRLRVAPANKAKVTTITPASNPIIGVLLSTQNNRCLSAPDLTIEKRLPFSSLSSLASLHKPERSVSPESNDSISEELNHFKPIVCSPCTPPKRLPDGRVLSPLIIKSTPRNLNRSLQKQTSYEASPRILKKWEQIFQERQIKKTLSKATLTSLAPEMGEDLLGSEGIHSSKEKPLLAVNTRLSSGQVLSEYTGPTSADLDYFPSVSQTKAEQDNDNKSSTEIPLETCCSSELKGGSSGTSLEREQFEGSGSIPDAKLDKTCISRAMKISAVNSVLPQNSVLGGVLKTKKQLKTLNHFDLANGVLVDSLVEEPLPSLRRGRKRHCKTKHLEQNGSLKKLRQASGEVGLAPTDPVLQEMEQKLQQEEEDRQLALQLQRMFDNERRTVSRRKGSVDQYLLRSSNMAGAK</sequence>
<evidence type="ECO:0000256" key="18">
    <source>
        <dbReference type="ARBA" id="ARBA00056080"/>
    </source>
</evidence>
<evidence type="ECO:0000256" key="1">
    <source>
        <dbReference type="ARBA" id="ARBA00000900"/>
    </source>
</evidence>
<comment type="subunit">
    <text evidence="20">Interacts with DYRK1B.</text>
</comment>
<dbReference type="GO" id="GO:0061649">
    <property type="term" value="F:ubiquitin-modified histone reader activity"/>
    <property type="evidence" value="ECO:0007669"/>
    <property type="project" value="Ensembl"/>
</dbReference>
<protein>
    <recommendedName>
        <fullName evidence="21">E3 ubiquitin-protein ligase RNF169</fullName>
        <ecNumber evidence="5">2.3.2.27</ecNumber>
    </recommendedName>
    <alternativeName>
        <fullName evidence="23">RING finger protein 169</fullName>
    </alternativeName>
    <alternativeName>
        <fullName evidence="22">RING-type E3 ubiquitin transferase RNF169</fullName>
    </alternativeName>
</protein>
<dbReference type="GO" id="GO:0006303">
    <property type="term" value="P:double-strand break repair via nonhomologous end joining"/>
    <property type="evidence" value="ECO:0007669"/>
    <property type="project" value="Ensembl"/>
</dbReference>
<reference evidence="27" key="2">
    <citation type="submission" date="2025-08" db="UniProtKB">
        <authorList>
            <consortium name="Ensembl"/>
        </authorList>
    </citation>
    <scope>IDENTIFICATION</scope>
</reference>
<comment type="pathway">
    <text evidence="4">Protein modification; protein ubiquitination.</text>
</comment>
<evidence type="ECO:0000256" key="3">
    <source>
        <dbReference type="ARBA" id="ARBA00004642"/>
    </source>
</evidence>
<dbReference type="STRING" id="9483.ENSCJAP00000028749"/>
<evidence type="ECO:0000256" key="17">
    <source>
        <dbReference type="ARBA" id="ARBA00023242"/>
    </source>
</evidence>
<comment type="subcellular location">
    <subcellularLocation>
        <location evidence="2">Chromosome</location>
    </subcellularLocation>
    <subcellularLocation>
        <location evidence="3">Nucleus</location>
        <location evidence="3">Nucleoplasm</location>
    </subcellularLocation>
</comment>
<dbReference type="GO" id="GO:0035861">
    <property type="term" value="C:site of double-strand break"/>
    <property type="evidence" value="ECO:0007669"/>
    <property type="project" value="Ensembl"/>
</dbReference>
<feature type="compositionally biased region" description="Basic and acidic residues" evidence="25">
    <location>
        <begin position="197"/>
        <end position="245"/>
    </location>
</feature>
<dbReference type="Proteomes" id="UP000008225">
    <property type="component" value="Chromosome 11"/>
</dbReference>
<dbReference type="GO" id="GO:0061630">
    <property type="term" value="F:ubiquitin protein ligase activity"/>
    <property type="evidence" value="ECO:0007669"/>
    <property type="project" value="UniProtKB-EC"/>
</dbReference>
<dbReference type="CTD" id="254225"/>
<dbReference type="Pfam" id="PF13920">
    <property type="entry name" value="zf-C3HC4_3"/>
    <property type="match status" value="1"/>
</dbReference>
<evidence type="ECO:0000256" key="10">
    <source>
        <dbReference type="ARBA" id="ARBA00022723"/>
    </source>
</evidence>
<evidence type="ECO:0000256" key="11">
    <source>
        <dbReference type="ARBA" id="ARBA00022763"/>
    </source>
</evidence>
<evidence type="ECO:0000256" key="21">
    <source>
        <dbReference type="ARBA" id="ARBA00067427"/>
    </source>
</evidence>
<evidence type="ECO:0000256" key="19">
    <source>
        <dbReference type="ARBA" id="ARBA00061686"/>
    </source>
</evidence>
<keyword evidence="16" id="KW-0234">DNA repair</keyword>
<dbReference type="PROSITE" id="PS00518">
    <property type="entry name" value="ZF_RING_1"/>
    <property type="match status" value="1"/>
</dbReference>
<dbReference type="InterPro" id="IPR051657">
    <property type="entry name" value="RNF168/RNF169_E3_ubiq-ligase"/>
</dbReference>
<evidence type="ECO:0000256" key="5">
    <source>
        <dbReference type="ARBA" id="ARBA00012483"/>
    </source>
</evidence>
<dbReference type="InterPro" id="IPR013083">
    <property type="entry name" value="Znf_RING/FYVE/PHD"/>
</dbReference>
<dbReference type="InParanoid" id="F7AKU0"/>
<dbReference type="OMA" id="EFIFRAP"/>
<dbReference type="FunFam" id="3.30.40.10:FF:000676">
    <property type="entry name" value="E3 ubiquitin-protein ligase RNF169"/>
    <property type="match status" value="1"/>
</dbReference>
<feature type="compositionally biased region" description="Low complexity" evidence="25">
    <location>
        <begin position="41"/>
        <end position="53"/>
    </location>
</feature>
<dbReference type="GeneID" id="100388243"/>
<dbReference type="GO" id="GO:0031491">
    <property type="term" value="F:nucleosome binding"/>
    <property type="evidence" value="ECO:0007669"/>
    <property type="project" value="Ensembl"/>
</dbReference>
<keyword evidence="6" id="KW-0158">Chromosome</keyword>
<dbReference type="GO" id="GO:0005730">
    <property type="term" value="C:nucleolus"/>
    <property type="evidence" value="ECO:0007669"/>
    <property type="project" value="Ensembl"/>
</dbReference>
<dbReference type="GO" id="GO:0005829">
    <property type="term" value="C:cytosol"/>
    <property type="evidence" value="ECO:0007669"/>
    <property type="project" value="Ensembl"/>
</dbReference>
<dbReference type="GO" id="GO:2000780">
    <property type="term" value="P:negative regulation of double-strand break repair"/>
    <property type="evidence" value="ECO:0007669"/>
    <property type="project" value="Ensembl"/>
</dbReference>
<evidence type="ECO:0000256" key="6">
    <source>
        <dbReference type="ARBA" id="ARBA00022454"/>
    </source>
</evidence>
<keyword evidence="15" id="KW-0832">Ubl conjugation</keyword>
<evidence type="ECO:0000256" key="4">
    <source>
        <dbReference type="ARBA" id="ARBA00004906"/>
    </source>
</evidence>
<evidence type="ECO:0000256" key="12">
    <source>
        <dbReference type="ARBA" id="ARBA00022771"/>
    </source>
</evidence>
<dbReference type="RefSeq" id="XP_035121355.1">
    <property type="nucleotide sequence ID" value="XM_035265464.2"/>
</dbReference>
<keyword evidence="28" id="KW-1185">Reference proteome</keyword>
<evidence type="ECO:0000256" key="15">
    <source>
        <dbReference type="ARBA" id="ARBA00022843"/>
    </source>
</evidence>
<evidence type="ECO:0000256" key="23">
    <source>
        <dbReference type="ARBA" id="ARBA00080395"/>
    </source>
</evidence>
<dbReference type="CDD" id="cd22264">
    <property type="entry name" value="UDM1_RNF169"/>
    <property type="match status" value="1"/>
</dbReference>